<evidence type="ECO:0000313" key="8">
    <source>
        <dbReference type="Proteomes" id="UP001487740"/>
    </source>
</evidence>
<evidence type="ECO:0000256" key="4">
    <source>
        <dbReference type="ARBA" id="ARBA00022989"/>
    </source>
</evidence>
<keyword evidence="8" id="KW-1185">Reference proteome</keyword>
<organism evidence="7 8">
    <name type="scientific">Scylla paramamosain</name>
    <name type="common">Mud crab</name>
    <dbReference type="NCBI Taxonomy" id="85552"/>
    <lineage>
        <taxon>Eukaryota</taxon>
        <taxon>Metazoa</taxon>
        <taxon>Ecdysozoa</taxon>
        <taxon>Arthropoda</taxon>
        <taxon>Crustacea</taxon>
        <taxon>Multicrustacea</taxon>
        <taxon>Malacostraca</taxon>
        <taxon>Eumalacostraca</taxon>
        <taxon>Eucarida</taxon>
        <taxon>Decapoda</taxon>
        <taxon>Pleocyemata</taxon>
        <taxon>Brachyura</taxon>
        <taxon>Eubrachyura</taxon>
        <taxon>Portunoidea</taxon>
        <taxon>Portunidae</taxon>
        <taxon>Portuninae</taxon>
        <taxon>Scylla</taxon>
    </lineage>
</organism>
<dbReference type="InterPro" id="IPR013604">
    <property type="entry name" value="7TM_chemorcpt"/>
</dbReference>
<comment type="subcellular location">
    <subcellularLocation>
        <location evidence="1">Cell membrane</location>
        <topology evidence="1">Multi-pass membrane protein</topology>
    </subcellularLocation>
</comment>
<comment type="caution">
    <text evidence="7">The sequence shown here is derived from an EMBL/GenBank/DDBJ whole genome shotgun (WGS) entry which is preliminary data.</text>
</comment>
<evidence type="ECO:0000313" key="7">
    <source>
        <dbReference type="EMBL" id="KAK8381283.1"/>
    </source>
</evidence>
<reference evidence="7 8" key="1">
    <citation type="submission" date="2023-03" db="EMBL/GenBank/DDBJ databases">
        <title>High-quality genome of Scylla paramamosain provides insights in environmental adaptation.</title>
        <authorList>
            <person name="Zhang L."/>
        </authorList>
    </citation>
    <scope>NUCLEOTIDE SEQUENCE [LARGE SCALE GENOMIC DNA]</scope>
    <source>
        <strain evidence="7">LZ_2023a</strain>
        <tissue evidence="7">Muscle</tissue>
    </source>
</reference>
<dbReference type="GO" id="GO:0005886">
    <property type="term" value="C:plasma membrane"/>
    <property type="evidence" value="ECO:0007669"/>
    <property type="project" value="UniProtKB-SubCell"/>
</dbReference>
<evidence type="ECO:0000256" key="3">
    <source>
        <dbReference type="ARBA" id="ARBA00022692"/>
    </source>
</evidence>
<feature type="transmembrane region" description="Helical" evidence="6">
    <location>
        <begin position="81"/>
        <end position="100"/>
    </location>
</feature>
<evidence type="ECO:0000256" key="6">
    <source>
        <dbReference type="SAM" id="Phobius"/>
    </source>
</evidence>
<dbReference type="EMBL" id="JARAKH010000041">
    <property type="protein sequence ID" value="KAK8381283.1"/>
    <property type="molecule type" value="Genomic_DNA"/>
</dbReference>
<keyword evidence="4 6" id="KW-1133">Transmembrane helix</keyword>
<feature type="transmembrane region" description="Helical" evidence="6">
    <location>
        <begin position="121"/>
        <end position="138"/>
    </location>
</feature>
<keyword evidence="2" id="KW-1003">Cell membrane</keyword>
<dbReference type="Pfam" id="PF08395">
    <property type="entry name" value="7tm_7"/>
    <property type="match status" value="1"/>
</dbReference>
<accession>A0AAW0T142</accession>
<feature type="transmembrane region" description="Helical" evidence="6">
    <location>
        <begin position="158"/>
        <end position="178"/>
    </location>
</feature>
<name>A0AAW0T142_SCYPA</name>
<evidence type="ECO:0000256" key="5">
    <source>
        <dbReference type="ARBA" id="ARBA00023136"/>
    </source>
</evidence>
<feature type="transmembrane region" description="Helical" evidence="6">
    <location>
        <begin position="252"/>
        <end position="276"/>
    </location>
</feature>
<evidence type="ECO:0000256" key="1">
    <source>
        <dbReference type="ARBA" id="ARBA00004651"/>
    </source>
</evidence>
<evidence type="ECO:0000256" key="2">
    <source>
        <dbReference type="ARBA" id="ARBA00022475"/>
    </source>
</evidence>
<gene>
    <name evidence="7" type="ORF">O3P69_008270</name>
</gene>
<dbReference type="Proteomes" id="UP001487740">
    <property type="component" value="Unassembled WGS sequence"/>
</dbReference>
<dbReference type="GO" id="GO:0050909">
    <property type="term" value="P:sensory perception of taste"/>
    <property type="evidence" value="ECO:0007669"/>
    <property type="project" value="InterPro"/>
</dbReference>
<feature type="transmembrane region" description="Helical" evidence="6">
    <location>
        <begin position="282"/>
        <end position="307"/>
    </location>
</feature>
<sequence length="399" mass="44630">MQVLRVLRGALGCVRLLGGFPYTWDSASGFFIRRKPLLVWTVTISLFIIILTSLSVIMFELKGGKDMPVIKLTTLKVMSKSWNIAIVCMTMNGVIAHRTLAKVVQGMIELPGCQKHRFSKLDIIFVMVSIIMALVHMVSMVNIRTTGLIPYIDTLTQVVWFTGILPCDTTLFLFPLLFHIMCTYISIALEDGFQFCSAVMKERKKADSKAVLDSKDKTSTAALVNFSAKFGVFLSNATDLVYHINDILEGTVTYFSVPVATTLLNETLCFTIISFLNINEGVSFHAAIFTIIFFIGSFTRTALILAGPERLLAKRLKLIRLLRRLKMCTPSAIEKQEMDDAITALQDGPAFRIYGIFTLGPHCFLSMASFVTTYVIIAYQLDTSEKAVMRNPANLHYHQ</sequence>
<proteinExistence type="predicted"/>
<evidence type="ECO:0008006" key="9">
    <source>
        <dbReference type="Google" id="ProtNLM"/>
    </source>
</evidence>
<feature type="transmembrane region" description="Helical" evidence="6">
    <location>
        <begin position="37"/>
        <end position="61"/>
    </location>
</feature>
<keyword evidence="5 6" id="KW-0472">Membrane</keyword>
<dbReference type="AlphaFoldDB" id="A0AAW0T142"/>
<keyword evidence="3 6" id="KW-0812">Transmembrane</keyword>
<protein>
    <recommendedName>
        <fullName evidence="9">Gustatory receptor</fullName>
    </recommendedName>
</protein>